<evidence type="ECO:0000313" key="4">
    <source>
        <dbReference type="EMBL" id="OQS02267.1"/>
    </source>
</evidence>
<evidence type="ECO:0000313" key="5">
    <source>
        <dbReference type="Proteomes" id="UP000243217"/>
    </source>
</evidence>
<sequence length="634" mass="69834">MLGTVCTEHLNGHRDVDYVQLNAVNAVRGLEDFDDEPDIPHFEGVVKAAFGVLEANYDDQMEAIAPGSIQNIGFQHIKVVDALLAAQAIAHRNFTQATKQFKTILKHQWYNGFMPDVIYGPSVGVSSTWLPTNKTYYPGPAFWSSNENVEATPTSGILASPIHAETAMRIFYLAPLDTSMGTPVYTDNAMTFLCDVYSPLHLFHKYLFLSRQATNESLLTLRHPWESVVPVAPGWKDALAKIKQAADYSQVIQRLSVPSNAQEAFVAASALFYPDTTSSVKDIYEPMLYLASCFVQQRYNDSKIHDKCAMNFEVLDVEFNSIVLRSLESLLNMATLLAKHSARSLRFDCNDGKGIPKEEEIDALKATVAALKAKLQASYPSGLWNTSTQFSDNSIQMSLLSHILPTPKVFNYFCDYYPMGIYPCDSSESNPNIVLIVQNYLIYRGFLKNSFLGIAQVLLQKTFKLFSLHGAYQFGDVFDATSGAPLTTSTGLTSTLAASVAINIGLPDATQPPSPDTPPINRKMILIVMCIELVVAMGVAIACVVFSVYFVVKRPQQNLRASSSSSTSNGKPHQSEAKSHHSPSSDQLEESLLSEEEEVDEYGSFLDTSPNGGRQPKGTWSSIRSFVASISPWG</sequence>
<dbReference type="Gene3D" id="1.50.10.10">
    <property type="match status" value="1"/>
</dbReference>
<feature type="transmembrane region" description="Helical" evidence="2">
    <location>
        <begin position="524"/>
        <end position="552"/>
    </location>
</feature>
<keyword evidence="2" id="KW-0472">Membrane</keyword>
<keyword evidence="2" id="KW-0812">Transmembrane</keyword>
<keyword evidence="5" id="KW-1185">Reference proteome</keyword>
<gene>
    <name evidence="4" type="ORF">THRCLA_05346</name>
</gene>
<dbReference type="Proteomes" id="UP000243217">
    <property type="component" value="Unassembled WGS sequence"/>
</dbReference>
<keyword evidence="2" id="KW-1133">Transmembrane helix</keyword>
<dbReference type="InterPro" id="IPR008928">
    <property type="entry name" value="6-hairpin_glycosidase_sf"/>
</dbReference>
<dbReference type="GO" id="GO:0005975">
    <property type="term" value="P:carbohydrate metabolic process"/>
    <property type="evidence" value="ECO:0007669"/>
    <property type="project" value="InterPro"/>
</dbReference>
<feature type="compositionally biased region" description="Acidic residues" evidence="1">
    <location>
        <begin position="587"/>
        <end position="601"/>
    </location>
</feature>
<name>A0A1V9ZW85_9STRA</name>
<reference evidence="4 5" key="1">
    <citation type="journal article" date="2014" name="Genome Biol. Evol.">
        <title>The secreted proteins of Achlya hypogyna and Thraustotheca clavata identify the ancestral oomycete secretome and reveal gene acquisitions by horizontal gene transfer.</title>
        <authorList>
            <person name="Misner I."/>
            <person name="Blouin N."/>
            <person name="Leonard G."/>
            <person name="Richards T.A."/>
            <person name="Lane C.E."/>
        </authorList>
    </citation>
    <scope>NUCLEOTIDE SEQUENCE [LARGE SCALE GENOMIC DNA]</scope>
    <source>
        <strain evidence="4 5">ATCC 34112</strain>
    </source>
</reference>
<evidence type="ECO:0000259" key="3">
    <source>
        <dbReference type="Pfam" id="PF22422"/>
    </source>
</evidence>
<dbReference type="InterPro" id="IPR054491">
    <property type="entry name" value="MGH1-like_GH"/>
</dbReference>
<feature type="compositionally biased region" description="Polar residues" evidence="1">
    <location>
        <begin position="606"/>
        <end position="619"/>
    </location>
</feature>
<organism evidence="4 5">
    <name type="scientific">Thraustotheca clavata</name>
    <dbReference type="NCBI Taxonomy" id="74557"/>
    <lineage>
        <taxon>Eukaryota</taxon>
        <taxon>Sar</taxon>
        <taxon>Stramenopiles</taxon>
        <taxon>Oomycota</taxon>
        <taxon>Saprolegniomycetes</taxon>
        <taxon>Saprolegniales</taxon>
        <taxon>Achlyaceae</taxon>
        <taxon>Thraustotheca</taxon>
    </lineage>
</organism>
<dbReference type="EMBL" id="JNBS01001166">
    <property type="protein sequence ID" value="OQS02267.1"/>
    <property type="molecule type" value="Genomic_DNA"/>
</dbReference>
<evidence type="ECO:0000256" key="1">
    <source>
        <dbReference type="SAM" id="MobiDB-lite"/>
    </source>
</evidence>
<protein>
    <recommendedName>
        <fullName evidence="3">Mannosylglycerate hydrolase MGH1-like glycoside hydrolase domain-containing protein</fullName>
    </recommendedName>
</protein>
<dbReference type="OrthoDB" id="113991at2759"/>
<dbReference type="Pfam" id="PF22422">
    <property type="entry name" value="MGH1-like_GH"/>
    <property type="match status" value="1"/>
</dbReference>
<feature type="region of interest" description="Disordered" evidence="1">
    <location>
        <begin position="560"/>
        <end position="619"/>
    </location>
</feature>
<accession>A0A1V9ZW85</accession>
<dbReference type="InterPro" id="IPR012341">
    <property type="entry name" value="6hp_glycosidase-like_sf"/>
</dbReference>
<comment type="caution">
    <text evidence="4">The sequence shown here is derived from an EMBL/GenBank/DDBJ whole genome shotgun (WGS) entry which is preliminary data.</text>
</comment>
<dbReference type="SUPFAM" id="SSF48208">
    <property type="entry name" value="Six-hairpin glycosidases"/>
    <property type="match status" value="1"/>
</dbReference>
<evidence type="ECO:0000256" key="2">
    <source>
        <dbReference type="SAM" id="Phobius"/>
    </source>
</evidence>
<dbReference type="AlphaFoldDB" id="A0A1V9ZW85"/>
<proteinExistence type="predicted"/>
<feature type="domain" description="Mannosylglycerate hydrolase MGH1-like glycoside hydrolase" evidence="3">
    <location>
        <begin position="81"/>
        <end position="340"/>
    </location>
</feature>